<feature type="transmembrane region" description="Helical" evidence="6">
    <location>
        <begin position="298"/>
        <end position="318"/>
    </location>
</feature>
<comment type="subcellular location">
    <subcellularLocation>
        <location evidence="1">Cell membrane</location>
        <topology evidence="1">Multi-pass membrane protein</topology>
    </subcellularLocation>
</comment>
<evidence type="ECO:0000256" key="1">
    <source>
        <dbReference type="ARBA" id="ARBA00004651"/>
    </source>
</evidence>
<evidence type="ECO:0000256" key="3">
    <source>
        <dbReference type="ARBA" id="ARBA00022692"/>
    </source>
</evidence>
<feature type="transmembrane region" description="Helical" evidence="6">
    <location>
        <begin position="423"/>
        <end position="441"/>
    </location>
</feature>
<dbReference type="AlphaFoldDB" id="A0A415K0W5"/>
<organism evidence="7 8">
    <name type="scientific">Agathobacter rectalis</name>
    <dbReference type="NCBI Taxonomy" id="39491"/>
    <lineage>
        <taxon>Bacteria</taxon>
        <taxon>Bacillati</taxon>
        <taxon>Bacillota</taxon>
        <taxon>Clostridia</taxon>
        <taxon>Lachnospirales</taxon>
        <taxon>Lachnospiraceae</taxon>
        <taxon>Agathobacter</taxon>
    </lineage>
</organism>
<sequence>MNVKGIEMKKQKSLTVNVIMNTLLSMSAFIFPLITFPYVSRVLLNVGTGKVSFANGIIAYFALFAQLGIPTYGIRACAKVRDDKEKLTKVVQELLIINTAISILVYIVFLVALFTVPKMRNDSTLFLITSSTIFFNVIGVEWMYKGLEQYTYITVRSIIFKFIGVILMFILVKDQTDYVCYGFITIFAASASNIFNIINLHKYISLKPVGNYDFKQHLKAVVVFFAMSCATTIYTNLDTVMIGFIKGAGENGYYNAAIRIKSILVSIVTSLGAVLLPRASYYLGNNLIGEFKKISAKAINFVFIIAIPMLVYFMLFANESIHFLAGDAFDNSILPMQIIMPTLLFIGLTNIMGIQMLVPLGREKCVLYSEIAGAITDLVLNAILIPFIGAAGAAIGTVAAEAVVMVVQYIYLKDEVKPIFVEIRYGLIAIATIMSAGVALLTKMLSWHPFFILVVSAIIFFGIYALVLTVGREPLVLELEDKFLGRFLKKWKTKKD</sequence>
<feature type="transmembrane region" description="Helical" evidence="6">
    <location>
        <begin position="338"/>
        <end position="358"/>
    </location>
</feature>
<feature type="transmembrane region" description="Helical" evidence="6">
    <location>
        <begin position="257"/>
        <end position="277"/>
    </location>
</feature>
<dbReference type="CDD" id="cd13128">
    <property type="entry name" value="MATE_Wzx_like"/>
    <property type="match status" value="1"/>
</dbReference>
<name>A0A415K0W5_9FIRM</name>
<feature type="transmembrane region" description="Helical" evidence="6">
    <location>
        <begin position="95"/>
        <end position="117"/>
    </location>
</feature>
<evidence type="ECO:0000256" key="2">
    <source>
        <dbReference type="ARBA" id="ARBA00022475"/>
    </source>
</evidence>
<keyword evidence="4 6" id="KW-1133">Transmembrane helix</keyword>
<dbReference type="PANTHER" id="PTHR30250">
    <property type="entry name" value="PST FAMILY PREDICTED COLANIC ACID TRANSPORTER"/>
    <property type="match status" value="1"/>
</dbReference>
<dbReference type="Pfam" id="PF01943">
    <property type="entry name" value="Polysacc_synt"/>
    <property type="match status" value="1"/>
</dbReference>
<feature type="transmembrane region" description="Helical" evidence="6">
    <location>
        <begin position="218"/>
        <end position="237"/>
    </location>
</feature>
<gene>
    <name evidence="7" type="ORF">DW028_04420</name>
</gene>
<feature type="transmembrane region" description="Helical" evidence="6">
    <location>
        <begin position="151"/>
        <end position="172"/>
    </location>
</feature>
<evidence type="ECO:0000313" key="7">
    <source>
        <dbReference type="EMBL" id="RHL29872.1"/>
    </source>
</evidence>
<dbReference type="InterPro" id="IPR002797">
    <property type="entry name" value="Polysacc_synth"/>
</dbReference>
<comment type="caution">
    <text evidence="7">The sequence shown here is derived from an EMBL/GenBank/DDBJ whole genome shotgun (WGS) entry which is preliminary data.</text>
</comment>
<protein>
    <submittedName>
        <fullName evidence="7">Flippase</fullName>
    </submittedName>
</protein>
<dbReference type="PANTHER" id="PTHR30250:SF11">
    <property type="entry name" value="O-ANTIGEN TRANSPORTER-RELATED"/>
    <property type="match status" value="1"/>
</dbReference>
<feature type="transmembrane region" description="Helical" evidence="6">
    <location>
        <begin position="123"/>
        <end position="144"/>
    </location>
</feature>
<proteinExistence type="predicted"/>
<feature type="transmembrane region" description="Helical" evidence="6">
    <location>
        <begin position="18"/>
        <end position="39"/>
    </location>
</feature>
<dbReference type="InterPro" id="IPR050833">
    <property type="entry name" value="Poly_Biosynth_Transport"/>
</dbReference>
<feature type="transmembrane region" description="Helical" evidence="6">
    <location>
        <begin position="447"/>
        <end position="467"/>
    </location>
</feature>
<keyword evidence="3 6" id="KW-0812">Transmembrane</keyword>
<evidence type="ECO:0000256" key="4">
    <source>
        <dbReference type="ARBA" id="ARBA00022989"/>
    </source>
</evidence>
<accession>A0A415K0W5</accession>
<evidence type="ECO:0000313" key="8">
    <source>
        <dbReference type="Proteomes" id="UP000283297"/>
    </source>
</evidence>
<feature type="transmembrane region" description="Helical" evidence="6">
    <location>
        <begin position="178"/>
        <end position="198"/>
    </location>
</feature>
<evidence type="ECO:0000256" key="5">
    <source>
        <dbReference type="ARBA" id="ARBA00023136"/>
    </source>
</evidence>
<dbReference type="GO" id="GO:0005886">
    <property type="term" value="C:plasma membrane"/>
    <property type="evidence" value="ECO:0007669"/>
    <property type="project" value="UniProtKB-SubCell"/>
</dbReference>
<keyword evidence="5 6" id="KW-0472">Membrane</keyword>
<evidence type="ECO:0000256" key="6">
    <source>
        <dbReference type="SAM" id="Phobius"/>
    </source>
</evidence>
<dbReference type="EMBL" id="QRON01000002">
    <property type="protein sequence ID" value="RHL29872.1"/>
    <property type="molecule type" value="Genomic_DNA"/>
</dbReference>
<feature type="transmembrane region" description="Helical" evidence="6">
    <location>
        <begin position="51"/>
        <end position="74"/>
    </location>
</feature>
<reference evidence="7 8" key="1">
    <citation type="submission" date="2018-08" db="EMBL/GenBank/DDBJ databases">
        <title>A genome reference for cultivated species of the human gut microbiota.</title>
        <authorList>
            <person name="Zou Y."/>
            <person name="Xue W."/>
            <person name="Luo G."/>
        </authorList>
    </citation>
    <scope>NUCLEOTIDE SEQUENCE [LARGE SCALE GENOMIC DNA]</scope>
    <source>
        <strain evidence="7 8">AF38-24</strain>
    </source>
</reference>
<dbReference type="Proteomes" id="UP000283297">
    <property type="component" value="Unassembled WGS sequence"/>
</dbReference>
<keyword evidence="2" id="KW-1003">Cell membrane</keyword>